<keyword evidence="5 6" id="KW-0472">Membrane</keyword>
<evidence type="ECO:0000256" key="1">
    <source>
        <dbReference type="ARBA" id="ARBA00004651"/>
    </source>
</evidence>
<evidence type="ECO:0000256" key="5">
    <source>
        <dbReference type="ARBA" id="ARBA00023136"/>
    </source>
</evidence>
<dbReference type="Proteomes" id="UP000193077">
    <property type="component" value="Unassembled WGS sequence"/>
</dbReference>
<feature type="transmembrane region" description="Helical" evidence="6">
    <location>
        <begin position="221"/>
        <end position="239"/>
    </location>
</feature>
<reference evidence="7 8" key="1">
    <citation type="submission" date="2017-03" db="EMBL/GenBank/DDBJ databases">
        <authorList>
            <person name="Afonso C.L."/>
            <person name="Miller P.J."/>
            <person name="Scott M.A."/>
            <person name="Spackman E."/>
            <person name="Goraichik I."/>
            <person name="Dimitrov K.M."/>
            <person name="Suarez D.L."/>
            <person name="Swayne D.E."/>
        </authorList>
    </citation>
    <scope>NUCLEOTIDE SEQUENCE [LARGE SCALE GENOMIC DNA]</scope>
    <source>
        <strain evidence="7 8">CECT 7639</strain>
    </source>
</reference>
<keyword evidence="4 6" id="KW-1133">Transmembrane helix</keyword>
<feature type="transmembrane region" description="Helical" evidence="6">
    <location>
        <begin position="337"/>
        <end position="362"/>
    </location>
</feature>
<evidence type="ECO:0000256" key="2">
    <source>
        <dbReference type="ARBA" id="ARBA00022475"/>
    </source>
</evidence>
<name>A0A1Y5RYA3_9RHOB</name>
<dbReference type="AlphaFoldDB" id="A0A1Y5RYA3"/>
<dbReference type="PANTHER" id="PTHR30250">
    <property type="entry name" value="PST FAMILY PREDICTED COLANIC ACID TRANSPORTER"/>
    <property type="match status" value="1"/>
</dbReference>
<keyword evidence="3 6" id="KW-0812">Transmembrane</keyword>
<dbReference type="RefSeq" id="WP_085794647.1">
    <property type="nucleotide sequence ID" value="NZ_FWFO01000001.1"/>
</dbReference>
<keyword evidence="2" id="KW-1003">Cell membrane</keyword>
<dbReference type="InterPro" id="IPR050833">
    <property type="entry name" value="Poly_Biosynth_Transport"/>
</dbReference>
<sequence>MNDPKTNAAPLRPSLRRNVFFAAIGRGYLALTQLALIMVTAHLGQVEDVGALTLATAVVTPLFFLASLGMREVHTVDDLTRFSRADYVALRFVGGVLALALTGVLAFTVFAGLGGTVQSTFLLLALVRFFGTQSDLNHGMFQRAERLDYVAWSILVRGSAGFIAFAVAFWVWRNLPLALCFQALAWALAYRVADLQLLDRLGQRLAWSDILSIDGRKLMHLTWWLLPVGLALLLARGAISVPSVVLERSEGLAAVGLFGALAYVHTGLSMLANTLGSATAARLRKHIRFQETQTLRRLMRRLIGMSMGMAVVFVAVAWMFGAPILTWMFGPEYAARTLFTVIVFGSSMTLLAAPLITLLTAAQMLQVRLVIAAVSFGVALVASMVLIPEHGTMGAAWAFVLTCGAQLGATCMTTWLRRADILGGAGVSSNGHEVEG</sequence>
<evidence type="ECO:0000256" key="4">
    <source>
        <dbReference type="ARBA" id="ARBA00022989"/>
    </source>
</evidence>
<feature type="transmembrane region" description="Helical" evidence="6">
    <location>
        <begin position="149"/>
        <end position="169"/>
    </location>
</feature>
<feature type="transmembrane region" description="Helical" evidence="6">
    <location>
        <begin position="394"/>
        <end position="416"/>
    </location>
</feature>
<feature type="transmembrane region" description="Helical" evidence="6">
    <location>
        <begin position="251"/>
        <end position="281"/>
    </location>
</feature>
<evidence type="ECO:0000313" key="8">
    <source>
        <dbReference type="Proteomes" id="UP000193077"/>
    </source>
</evidence>
<dbReference type="PANTHER" id="PTHR30250:SF11">
    <property type="entry name" value="O-ANTIGEN TRANSPORTER-RELATED"/>
    <property type="match status" value="1"/>
</dbReference>
<feature type="transmembrane region" description="Helical" evidence="6">
    <location>
        <begin position="302"/>
        <end position="325"/>
    </location>
</feature>
<gene>
    <name evidence="7" type="ORF">TRL7639_00987</name>
</gene>
<dbReference type="GO" id="GO:0005886">
    <property type="term" value="C:plasma membrane"/>
    <property type="evidence" value="ECO:0007669"/>
    <property type="project" value="UniProtKB-SubCell"/>
</dbReference>
<evidence type="ECO:0000256" key="6">
    <source>
        <dbReference type="SAM" id="Phobius"/>
    </source>
</evidence>
<accession>A0A1Y5RYA3</accession>
<comment type="subcellular location">
    <subcellularLocation>
        <location evidence="1">Cell membrane</location>
        <topology evidence="1">Multi-pass membrane protein</topology>
    </subcellularLocation>
</comment>
<organism evidence="7 8">
    <name type="scientific">Falsiruegeria litorea R37</name>
    <dbReference type="NCBI Taxonomy" id="1200284"/>
    <lineage>
        <taxon>Bacteria</taxon>
        <taxon>Pseudomonadati</taxon>
        <taxon>Pseudomonadota</taxon>
        <taxon>Alphaproteobacteria</taxon>
        <taxon>Rhodobacterales</taxon>
        <taxon>Roseobacteraceae</taxon>
        <taxon>Falsiruegeria</taxon>
    </lineage>
</organism>
<feature type="transmembrane region" description="Helical" evidence="6">
    <location>
        <begin position="20"/>
        <end position="43"/>
    </location>
</feature>
<dbReference type="EMBL" id="FWFO01000001">
    <property type="protein sequence ID" value="SLN26909.1"/>
    <property type="molecule type" value="Genomic_DNA"/>
</dbReference>
<proteinExistence type="predicted"/>
<feature type="transmembrane region" description="Helical" evidence="6">
    <location>
        <begin position="369"/>
        <end position="388"/>
    </location>
</feature>
<evidence type="ECO:0000313" key="7">
    <source>
        <dbReference type="EMBL" id="SLN26909.1"/>
    </source>
</evidence>
<feature type="transmembrane region" description="Helical" evidence="6">
    <location>
        <begin position="88"/>
        <end position="113"/>
    </location>
</feature>
<feature type="transmembrane region" description="Helical" evidence="6">
    <location>
        <begin position="49"/>
        <end position="68"/>
    </location>
</feature>
<protein>
    <submittedName>
        <fullName evidence="7">Polysaccharide biosynthesis protein</fullName>
    </submittedName>
</protein>
<evidence type="ECO:0000256" key="3">
    <source>
        <dbReference type="ARBA" id="ARBA00022692"/>
    </source>
</evidence>
<keyword evidence="8" id="KW-1185">Reference proteome</keyword>
<dbReference type="OrthoDB" id="7828817at2"/>